<comment type="caution">
    <text evidence="1">The sequence shown here is derived from an EMBL/GenBank/DDBJ whole genome shotgun (WGS) entry which is preliminary data.</text>
</comment>
<dbReference type="EMBL" id="CALSDN010000008">
    <property type="protein sequence ID" value="CAH6722023.1"/>
    <property type="molecule type" value="Genomic_DNA"/>
</dbReference>
<keyword evidence="1" id="KW-0808">Transferase</keyword>
<keyword evidence="1" id="KW-0032">Aminotransferase</keyword>
<sequence>MLEKYHLLRRSFTEKPPSALKGEGPYLYLDNGQKVIDSSGGAAVLSIGHGNKEVAQAMADQASKICYVTPSNFTSEPAEELASLIITEEYEKMGYSKVMFVNSGSEANENAYKLVRQYFYEKGETQRTQWVGRDIAYHGNTILCLTMSGTAHRKAPFEDVLPYGNFHKVSTPHPAHLKLKNETDEEYSDRLLKQLDDKFQALGPETIMAVWFEPILGTSGGCDVPPKGYLKGVRSLCNKYGAMLVYDEVICGSGRSGSTFFAWQQLIDEGDTYADIQPDIITIGKALCGGYAPLSAVIMHEKFTQNFISTGKTFTSGHTFQSHIVSCAAAIVVQKYIRTNNLLENVTKQGKLLKSKLQEAIGDYKNVLDIRGLGLFYTIELVKDKNTMELYPMDYNFSSLAYNCILKYGVSVYPGRGSIDGKKGYGFLVAPPFNVNEKIIMEIVQGIKLGLKDAMEIAEKDLA</sequence>
<dbReference type="Proteomes" id="UP001152531">
    <property type="component" value="Unassembled WGS sequence"/>
</dbReference>
<evidence type="ECO:0000313" key="1">
    <source>
        <dbReference type="EMBL" id="CAH6722023.1"/>
    </source>
</evidence>
<reference evidence="1" key="1">
    <citation type="submission" date="2022-06" db="EMBL/GenBank/DDBJ databases">
        <authorList>
            <person name="Legras J.-L."/>
            <person name="Devillers H."/>
            <person name="Grondin C."/>
        </authorList>
    </citation>
    <scope>NUCLEOTIDE SEQUENCE</scope>
    <source>
        <strain evidence="1">CLIB 1444</strain>
    </source>
</reference>
<name>A0ACA9YAE7_9ASCO</name>
<accession>A0ACA9YAE7</accession>
<keyword evidence="2" id="KW-1185">Reference proteome</keyword>
<protein>
    <submittedName>
        <fullName evidence="1">Acetylornithine aminotransferase, mitochondrial</fullName>
    </submittedName>
</protein>
<evidence type="ECO:0000313" key="2">
    <source>
        <dbReference type="Proteomes" id="UP001152531"/>
    </source>
</evidence>
<gene>
    <name evidence="1" type="ORF">CLIB1444_08S00122</name>
</gene>
<organism evidence="1 2">
    <name type="scientific">[Candida] jaroonii</name>
    <dbReference type="NCBI Taxonomy" id="467808"/>
    <lineage>
        <taxon>Eukaryota</taxon>
        <taxon>Fungi</taxon>
        <taxon>Dikarya</taxon>
        <taxon>Ascomycota</taxon>
        <taxon>Saccharomycotina</taxon>
        <taxon>Pichiomycetes</taxon>
        <taxon>Debaryomycetaceae</taxon>
        <taxon>Yamadazyma</taxon>
    </lineage>
</organism>
<proteinExistence type="predicted"/>